<evidence type="ECO:0000313" key="2">
    <source>
        <dbReference type="EMBL" id="SDS18373.1"/>
    </source>
</evidence>
<protein>
    <submittedName>
        <fullName evidence="2">Hexulose-6-phosphate isomerase</fullName>
    </submittedName>
</protein>
<dbReference type="AlphaFoldDB" id="A0A1H1Q4X7"/>
<dbReference type="PANTHER" id="PTHR12110:SF53">
    <property type="entry name" value="BLR5974 PROTEIN"/>
    <property type="match status" value="1"/>
</dbReference>
<dbReference type="SUPFAM" id="SSF51658">
    <property type="entry name" value="Xylose isomerase-like"/>
    <property type="match status" value="1"/>
</dbReference>
<feature type="domain" description="Xylose isomerase-like TIM barrel" evidence="1">
    <location>
        <begin position="40"/>
        <end position="275"/>
    </location>
</feature>
<dbReference type="STRING" id="472181.SAMN05216271_1344"/>
<accession>A0A1H1Q4X7</accession>
<name>A0A1H1Q4X7_9GAMM</name>
<evidence type="ECO:0000259" key="1">
    <source>
        <dbReference type="Pfam" id="PF01261"/>
    </source>
</evidence>
<gene>
    <name evidence="2" type="ORF">SAMN05216271_1344</name>
</gene>
<proteinExistence type="predicted"/>
<dbReference type="Pfam" id="PF01261">
    <property type="entry name" value="AP_endonuc_2"/>
    <property type="match status" value="1"/>
</dbReference>
<evidence type="ECO:0000313" key="3">
    <source>
        <dbReference type="Proteomes" id="UP000243413"/>
    </source>
</evidence>
<dbReference type="InterPro" id="IPR050312">
    <property type="entry name" value="IolE/XylAMocC-like"/>
</dbReference>
<keyword evidence="2" id="KW-0413">Isomerase</keyword>
<dbReference type="InterPro" id="IPR013022">
    <property type="entry name" value="Xyl_isomerase-like_TIM-brl"/>
</dbReference>
<dbReference type="GO" id="GO:0016853">
    <property type="term" value="F:isomerase activity"/>
    <property type="evidence" value="ECO:0007669"/>
    <property type="project" value="UniProtKB-KW"/>
</dbReference>
<dbReference type="OrthoDB" id="9804047at2"/>
<dbReference type="EMBL" id="LT629763">
    <property type="protein sequence ID" value="SDS18373.1"/>
    <property type="molecule type" value="Genomic_DNA"/>
</dbReference>
<reference evidence="3" key="1">
    <citation type="submission" date="2016-10" db="EMBL/GenBank/DDBJ databases">
        <authorList>
            <person name="Varghese N."/>
            <person name="Submissions S."/>
        </authorList>
    </citation>
    <scope>NUCLEOTIDE SEQUENCE [LARGE SCALE GENOMIC DNA]</scope>
    <source>
        <strain evidence="3">JCM 14963</strain>
    </source>
</reference>
<dbReference type="Gene3D" id="3.20.20.150">
    <property type="entry name" value="Divalent-metal-dependent TIM barrel enzymes"/>
    <property type="match status" value="1"/>
</dbReference>
<organism evidence="2 3">
    <name type="scientific">Halopseudomonas sabulinigri</name>
    <dbReference type="NCBI Taxonomy" id="472181"/>
    <lineage>
        <taxon>Bacteria</taxon>
        <taxon>Pseudomonadati</taxon>
        <taxon>Pseudomonadota</taxon>
        <taxon>Gammaproteobacteria</taxon>
        <taxon>Pseudomonadales</taxon>
        <taxon>Pseudomonadaceae</taxon>
        <taxon>Halopseudomonas</taxon>
    </lineage>
</organism>
<dbReference type="RefSeq" id="WP_092285032.1">
    <property type="nucleotide sequence ID" value="NZ_LT629763.1"/>
</dbReference>
<dbReference type="PANTHER" id="PTHR12110">
    <property type="entry name" value="HYDROXYPYRUVATE ISOMERASE"/>
    <property type="match status" value="1"/>
</dbReference>
<dbReference type="InterPro" id="IPR036237">
    <property type="entry name" value="Xyl_isomerase-like_sf"/>
</dbReference>
<dbReference type="Proteomes" id="UP000243413">
    <property type="component" value="Chromosome I"/>
</dbReference>
<sequence length="295" mass="32867">MADFLTAYADGGLYTMQGRLSAPEEGRFQSFPRHHWRLEIERAAQIGLRGIEWIYDLYGEGENPLETEDGRQELTRLLGEHGIAVVSVCADYFMDRPLLRTDAAERAALLARLEWLLAVCGELGIGRVVLPFVDASSIRSEAERAEVIEALRQVLPSAERHAVELHLETDLAPDAFQRLLSALEHPLVRVNYDAGNSASLGYLPADEFAAYGPRVGSVHIKDRQRGASTVELGRGDTDFCSLREQLIKYDYRGDFVLQVARGEPGDEPRWLAEMASLAAQWLRGCALNDDKRALS</sequence>